<accession>A0A2R6AEZ5</accession>
<protein>
    <submittedName>
        <fullName evidence="1">Uncharacterized protein</fullName>
    </submittedName>
</protein>
<reference evidence="1 2" key="1">
    <citation type="submission" date="2017-04" db="EMBL/GenBank/DDBJ databases">
        <title>Novel microbial lineages endemic to geothermal iron-oxide mats fill important gaps in the evolutionary history of Archaea.</title>
        <authorList>
            <person name="Jay Z.J."/>
            <person name="Beam J.P."/>
            <person name="Dlakic M."/>
            <person name="Rusch D.B."/>
            <person name="Kozubal M.A."/>
            <person name="Inskeep W.P."/>
        </authorList>
    </citation>
    <scope>NUCLEOTIDE SEQUENCE [LARGE SCALE GENOMIC DNA]</scope>
    <source>
        <strain evidence="1">BE_D</strain>
    </source>
</reference>
<feature type="non-terminal residue" evidence="1">
    <location>
        <position position="142"/>
    </location>
</feature>
<sequence length="142" mass="15690">MNYKISALLLGLVVFSSFCSQNNIVDAKFSPPYHAPRRGHFDANMTIVVDQNNPEPLPWNTSSPFVPAFYPNLSHSNVSDPQTPCTYSSYGQTSQCGVFYQGAYGYSSMSGSYNARPFKVWVKLSFKGTNPSLALTQVTGFH</sequence>
<evidence type="ECO:0000313" key="2">
    <source>
        <dbReference type="Proteomes" id="UP000240569"/>
    </source>
</evidence>
<name>A0A2R6AEZ5_9ARCH</name>
<evidence type="ECO:0000313" key="1">
    <source>
        <dbReference type="EMBL" id="PSN84945.1"/>
    </source>
</evidence>
<comment type="caution">
    <text evidence="1">The sequence shown here is derived from an EMBL/GenBank/DDBJ whole genome shotgun (WGS) entry which is preliminary data.</text>
</comment>
<proteinExistence type="predicted"/>
<organism evidence="1 2">
    <name type="scientific">Candidatus Marsarchaeota G1 archaeon BE_D</name>
    <dbReference type="NCBI Taxonomy" id="1978156"/>
    <lineage>
        <taxon>Archaea</taxon>
        <taxon>Candidatus Marsarchaeota</taxon>
        <taxon>Candidatus Marsarchaeota group 1</taxon>
    </lineage>
</organism>
<dbReference type="Proteomes" id="UP000240569">
    <property type="component" value="Unassembled WGS sequence"/>
</dbReference>
<gene>
    <name evidence="1" type="ORF">B9Q02_08135</name>
</gene>
<dbReference type="EMBL" id="NEXD01000054">
    <property type="protein sequence ID" value="PSN84945.1"/>
    <property type="molecule type" value="Genomic_DNA"/>
</dbReference>
<dbReference type="AlphaFoldDB" id="A0A2R6AEZ5"/>